<name>A0A4U8VW16_9NOCA</name>
<evidence type="ECO:0000313" key="4">
    <source>
        <dbReference type="Proteomes" id="UP000290439"/>
    </source>
</evidence>
<evidence type="ECO:0000256" key="2">
    <source>
        <dbReference type="SAM" id="Phobius"/>
    </source>
</evidence>
<reference evidence="3 4" key="1">
    <citation type="submission" date="2019-02" db="EMBL/GenBank/DDBJ databases">
        <authorList>
            <consortium name="Pathogen Informatics"/>
        </authorList>
    </citation>
    <scope>NUCLEOTIDE SEQUENCE [LARGE SCALE GENOMIC DNA]</scope>
    <source>
        <strain evidence="3 4">3012STDY6756504</strain>
    </source>
</reference>
<proteinExistence type="predicted"/>
<protein>
    <submittedName>
        <fullName evidence="3">Uncharacterized protein</fullName>
    </submittedName>
</protein>
<sequence>MGFGKNDDMATDTGYEPYPAGANGAPDAWPAPQDPMSQDFPRTMPAPVRAAQIISWVFGAVGAALMAVAVSADNWELVGALIGGYLPAVFLVILALGFGVNGNGVRVAAIVAASFGILFGLGGLAQGLPPGLLGLGMCLAIVILLSQRSAADWFKRPQ</sequence>
<evidence type="ECO:0000256" key="1">
    <source>
        <dbReference type="SAM" id="MobiDB-lite"/>
    </source>
</evidence>
<feature type="transmembrane region" description="Helical" evidence="2">
    <location>
        <begin position="131"/>
        <end position="151"/>
    </location>
</feature>
<dbReference type="RefSeq" id="WP_130915833.1">
    <property type="nucleotide sequence ID" value="NZ_JADLSC010000002.1"/>
</dbReference>
<feature type="transmembrane region" description="Helical" evidence="2">
    <location>
        <begin position="53"/>
        <end position="72"/>
    </location>
</feature>
<keyword evidence="2" id="KW-0472">Membrane</keyword>
<evidence type="ECO:0000313" key="3">
    <source>
        <dbReference type="EMBL" id="VFA96785.1"/>
    </source>
</evidence>
<organism evidence="3 4">
    <name type="scientific">Nocardia cyriacigeorgica</name>
    <dbReference type="NCBI Taxonomy" id="135487"/>
    <lineage>
        <taxon>Bacteria</taxon>
        <taxon>Bacillati</taxon>
        <taxon>Actinomycetota</taxon>
        <taxon>Actinomycetes</taxon>
        <taxon>Mycobacteriales</taxon>
        <taxon>Nocardiaceae</taxon>
        <taxon>Nocardia</taxon>
    </lineage>
</organism>
<dbReference type="EMBL" id="LR215973">
    <property type="protein sequence ID" value="VFA96785.1"/>
    <property type="molecule type" value="Genomic_DNA"/>
</dbReference>
<dbReference type="Proteomes" id="UP000290439">
    <property type="component" value="Chromosome"/>
</dbReference>
<keyword evidence="2" id="KW-0812">Transmembrane</keyword>
<feature type="region of interest" description="Disordered" evidence="1">
    <location>
        <begin position="14"/>
        <end position="38"/>
    </location>
</feature>
<feature type="transmembrane region" description="Helical" evidence="2">
    <location>
        <begin position="78"/>
        <end position="100"/>
    </location>
</feature>
<dbReference type="AlphaFoldDB" id="A0A4U8VW16"/>
<feature type="transmembrane region" description="Helical" evidence="2">
    <location>
        <begin position="107"/>
        <end position="125"/>
    </location>
</feature>
<keyword evidence="2" id="KW-1133">Transmembrane helix</keyword>
<gene>
    <name evidence="3" type="ORF">NCTC10797_00540</name>
</gene>
<accession>A0A4U8VW16</accession>